<gene>
    <name evidence="1" type="ORF">LAESUDRAFT_758773</name>
</gene>
<dbReference type="AlphaFoldDB" id="A0A165EFK2"/>
<dbReference type="InParanoid" id="A0A165EFK2"/>
<dbReference type="Proteomes" id="UP000076871">
    <property type="component" value="Unassembled WGS sequence"/>
</dbReference>
<reference evidence="1 2" key="1">
    <citation type="journal article" date="2016" name="Mol. Biol. Evol.">
        <title>Comparative Genomics of Early-Diverging Mushroom-Forming Fungi Provides Insights into the Origins of Lignocellulose Decay Capabilities.</title>
        <authorList>
            <person name="Nagy L.G."/>
            <person name="Riley R."/>
            <person name="Tritt A."/>
            <person name="Adam C."/>
            <person name="Daum C."/>
            <person name="Floudas D."/>
            <person name="Sun H."/>
            <person name="Yadav J.S."/>
            <person name="Pangilinan J."/>
            <person name="Larsson K.H."/>
            <person name="Matsuura K."/>
            <person name="Barry K."/>
            <person name="Labutti K."/>
            <person name="Kuo R."/>
            <person name="Ohm R.A."/>
            <person name="Bhattacharya S.S."/>
            <person name="Shirouzu T."/>
            <person name="Yoshinaga Y."/>
            <person name="Martin F.M."/>
            <person name="Grigoriev I.V."/>
            <person name="Hibbett D.S."/>
        </authorList>
    </citation>
    <scope>NUCLEOTIDE SEQUENCE [LARGE SCALE GENOMIC DNA]</scope>
    <source>
        <strain evidence="1 2">93-53</strain>
    </source>
</reference>
<evidence type="ECO:0000313" key="1">
    <source>
        <dbReference type="EMBL" id="KZT06951.1"/>
    </source>
</evidence>
<sequence length="224" mass="26073">MDWEYFKFLNCTKAHMISQDDGSYKFILMTKDALHLAILNADANDVHSYAMFDLVISHPMKPGFWKIHGCMNDQIMHSTGEKTNLGLLEAMMNQDPYMHASIIFGRGRFQADILVDPKREYQFDLSDKKKLAERTVEKMIEFAPQHSRLFKEMIMVSKPSKPFSYTAKNTMRRGVILKEYDQEINDMYDLVEKSMQSNVPPPEKWDLDSAMWFALLGSRIVLQV</sequence>
<dbReference type="STRING" id="1314785.A0A165EFK2"/>
<protein>
    <submittedName>
        <fullName evidence="1">Uncharacterized protein</fullName>
    </submittedName>
</protein>
<dbReference type="Pfam" id="PF23562">
    <property type="entry name" value="AMP-binding_C_3"/>
    <property type="match status" value="1"/>
</dbReference>
<dbReference type="OrthoDB" id="429813at2759"/>
<name>A0A165EFK2_9APHY</name>
<dbReference type="EMBL" id="KV427621">
    <property type="protein sequence ID" value="KZT06951.1"/>
    <property type="molecule type" value="Genomic_DNA"/>
</dbReference>
<evidence type="ECO:0000313" key="2">
    <source>
        <dbReference type="Proteomes" id="UP000076871"/>
    </source>
</evidence>
<organism evidence="1 2">
    <name type="scientific">Laetiporus sulphureus 93-53</name>
    <dbReference type="NCBI Taxonomy" id="1314785"/>
    <lineage>
        <taxon>Eukaryota</taxon>
        <taxon>Fungi</taxon>
        <taxon>Dikarya</taxon>
        <taxon>Basidiomycota</taxon>
        <taxon>Agaricomycotina</taxon>
        <taxon>Agaricomycetes</taxon>
        <taxon>Polyporales</taxon>
        <taxon>Laetiporus</taxon>
    </lineage>
</organism>
<dbReference type="RefSeq" id="XP_040764691.1">
    <property type="nucleotide sequence ID" value="XM_040912491.1"/>
</dbReference>
<keyword evidence="2" id="KW-1185">Reference proteome</keyword>
<accession>A0A165EFK2</accession>
<proteinExistence type="predicted"/>
<dbReference type="GeneID" id="63829519"/>